<feature type="transmembrane region" description="Helical" evidence="1">
    <location>
        <begin position="67"/>
        <end position="87"/>
    </location>
</feature>
<gene>
    <name evidence="2" type="ORF">ENV79_01945</name>
</gene>
<dbReference type="AlphaFoldDB" id="A0A7V5XZD7"/>
<keyword evidence="1" id="KW-0812">Transmembrane</keyword>
<feature type="transmembrane region" description="Helical" evidence="1">
    <location>
        <begin position="163"/>
        <end position="181"/>
    </location>
</feature>
<organism evidence="2">
    <name type="scientific">candidate division WOR-3 bacterium</name>
    <dbReference type="NCBI Taxonomy" id="2052148"/>
    <lineage>
        <taxon>Bacteria</taxon>
        <taxon>Bacteria division WOR-3</taxon>
    </lineage>
</organism>
<dbReference type="SUPFAM" id="SSF103473">
    <property type="entry name" value="MFS general substrate transporter"/>
    <property type="match status" value="1"/>
</dbReference>
<proteinExistence type="predicted"/>
<feature type="transmembrane region" description="Helical" evidence="1">
    <location>
        <begin position="33"/>
        <end position="55"/>
    </location>
</feature>
<evidence type="ECO:0000313" key="2">
    <source>
        <dbReference type="EMBL" id="HHR48392.1"/>
    </source>
</evidence>
<feature type="transmembrane region" description="Helical" evidence="1">
    <location>
        <begin position="140"/>
        <end position="157"/>
    </location>
</feature>
<comment type="caution">
    <text evidence="2">The sequence shown here is derived from an EMBL/GenBank/DDBJ whole genome shotgun (WGS) entry which is preliminary data.</text>
</comment>
<feature type="transmembrane region" description="Helical" evidence="1">
    <location>
        <begin position="99"/>
        <end position="120"/>
    </location>
</feature>
<dbReference type="EMBL" id="DTHS01000016">
    <property type="protein sequence ID" value="HHR48392.1"/>
    <property type="molecule type" value="Genomic_DNA"/>
</dbReference>
<sequence length="187" mass="21187">MEKISFFFLGFAGLVYEIIWQKRLVLILGTNAYSLMAILSVTMLGFSCGSFLFAHIITKKPDFKKKIYFWLLLFSAISSFLITLLLNPQIFSFNFPLRFILSLFLLLIPNTFFGGGLPVISKILINQEEEIGNKSAKIYALNNFGALSGIIFAGFFAIEFFGIKITAFLTSLILIIFSFLLKKDEKK</sequence>
<name>A0A7V5XZD7_UNCW3</name>
<dbReference type="NCBIfam" id="NF037959">
    <property type="entry name" value="MFS_SpdSyn"/>
    <property type="match status" value="1"/>
</dbReference>
<reference evidence="2" key="1">
    <citation type="journal article" date="2020" name="mSystems">
        <title>Genome- and Community-Level Interaction Insights into Carbon Utilization and Element Cycling Functions of Hydrothermarchaeota in Hydrothermal Sediment.</title>
        <authorList>
            <person name="Zhou Z."/>
            <person name="Liu Y."/>
            <person name="Xu W."/>
            <person name="Pan J."/>
            <person name="Luo Z.H."/>
            <person name="Li M."/>
        </authorList>
    </citation>
    <scope>NUCLEOTIDE SEQUENCE [LARGE SCALE GENOMIC DNA]</scope>
    <source>
        <strain evidence="2">SpSt-791</strain>
    </source>
</reference>
<dbReference type="InterPro" id="IPR036259">
    <property type="entry name" value="MFS_trans_sf"/>
</dbReference>
<dbReference type="Gene3D" id="1.20.1250.20">
    <property type="entry name" value="MFS general substrate transporter like domains"/>
    <property type="match status" value="1"/>
</dbReference>
<keyword evidence="1" id="KW-0472">Membrane</keyword>
<evidence type="ECO:0000256" key="1">
    <source>
        <dbReference type="SAM" id="Phobius"/>
    </source>
</evidence>
<keyword evidence="1" id="KW-1133">Transmembrane helix</keyword>
<evidence type="ECO:0008006" key="3">
    <source>
        <dbReference type="Google" id="ProtNLM"/>
    </source>
</evidence>
<accession>A0A7V5XZD7</accession>
<protein>
    <recommendedName>
        <fullName evidence="3">MFS transporter</fullName>
    </recommendedName>
</protein>